<dbReference type="RefSeq" id="WP_344600957.1">
    <property type="nucleotide sequence ID" value="NZ_BAAAHE010000004.1"/>
</dbReference>
<keyword evidence="3" id="KW-1185">Reference proteome</keyword>
<dbReference type="Proteomes" id="UP001500957">
    <property type="component" value="Unassembled WGS sequence"/>
</dbReference>
<comment type="caution">
    <text evidence="2">The sequence shown here is derived from an EMBL/GenBank/DDBJ whole genome shotgun (WGS) entry which is preliminary data.</text>
</comment>
<dbReference type="InterPro" id="IPR038555">
    <property type="entry name" value="Zincin_1_sf"/>
</dbReference>
<evidence type="ECO:0000313" key="2">
    <source>
        <dbReference type="EMBL" id="GAA0604992.1"/>
    </source>
</evidence>
<accession>A0ABP3RDB3</accession>
<dbReference type="CDD" id="cd12954">
    <property type="entry name" value="MMP_TTHA0227_like_1"/>
    <property type="match status" value="1"/>
</dbReference>
<sequence length="193" mass="20425">MCRPPGLRFGHAQAPAPPLGRVPPGRLPRAGRRHGTGRRDPGRERGARGPAHPPGPARPGPARRGLRGPLAPPDSPLSITRAEAFNILVEDAVDRLEARWRKELAGVDFAVAPVPGPEAISGVGVSPGGVPLSRLYPGGAGRRAHIVLYRRPIEARAKGRADLAILVQDLVTEQVADLLGLTPEQIDPDYGLD</sequence>
<dbReference type="EMBL" id="BAAAHE010000004">
    <property type="protein sequence ID" value="GAA0604992.1"/>
    <property type="molecule type" value="Genomic_DNA"/>
</dbReference>
<protein>
    <recommendedName>
        <fullName evidence="4">Metallopeptidase family protein</fullName>
    </recommendedName>
</protein>
<organism evidence="2 3">
    <name type="scientific">Sporichthya brevicatena</name>
    <dbReference type="NCBI Taxonomy" id="171442"/>
    <lineage>
        <taxon>Bacteria</taxon>
        <taxon>Bacillati</taxon>
        <taxon>Actinomycetota</taxon>
        <taxon>Actinomycetes</taxon>
        <taxon>Sporichthyales</taxon>
        <taxon>Sporichthyaceae</taxon>
        <taxon>Sporichthya</taxon>
    </lineage>
</organism>
<name>A0ABP3RDB3_9ACTN</name>
<gene>
    <name evidence="2" type="ORF">GCM10009547_03630</name>
</gene>
<dbReference type="Gene3D" id="3.30.2010.20">
    <property type="match status" value="1"/>
</dbReference>
<feature type="compositionally biased region" description="Low complexity" evidence="1">
    <location>
        <begin position="60"/>
        <end position="69"/>
    </location>
</feature>
<dbReference type="Pfam" id="PF06262">
    <property type="entry name" value="Zincin_1"/>
    <property type="match status" value="1"/>
</dbReference>
<dbReference type="InterPro" id="IPR010428">
    <property type="entry name" value="Zincin_1"/>
</dbReference>
<reference evidence="3" key="1">
    <citation type="journal article" date="2019" name="Int. J. Syst. Evol. Microbiol.">
        <title>The Global Catalogue of Microorganisms (GCM) 10K type strain sequencing project: providing services to taxonomists for standard genome sequencing and annotation.</title>
        <authorList>
            <consortium name="The Broad Institute Genomics Platform"/>
            <consortium name="The Broad Institute Genome Sequencing Center for Infectious Disease"/>
            <person name="Wu L."/>
            <person name="Ma J."/>
        </authorList>
    </citation>
    <scope>NUCLEOTIDE SEQUENCE [LARGE SCALE GENOMIC DNA]</scope>
    <source>
        <strain evidence="3">JCM 10671</strain>
    </source>
</reference>
<evidence type="ECO:0000256" key="1">
    <source>
        <dbReference type="SAM" id="MobiDB-lite"/>
    </source>
</evidence>
<feature type="region of interest" description="Disordered" evidence="1">
    <location>
        <begin position="1"/>
        <end position="77"/>
    </location>
</feature>
<dbReference type="SUPFAM" id="SSF55486">
    <property type="entry name" value="Metalloproteases ('zincins'), catalytic domain"/>
    <property type="match status" value="1"/>
</dbReference>
<evidence type="ECO:0000313" key="3">
    <source>
        <dbReference type="Proteomes" id="UP001500957"/>
    </source>
</evidence>
<proteinExistence type="predicted"/>
<evidence type="ECO:0008006" key="4">
    <source>
        <dbReference type="Google" id="ProtNLM"/>
    </source>
</evidence>
<feature type="compositionally biased region" description="Basic and acidic residues" evidence="1">
    <location>
        <begin position="37"/>
        <end position="47"/>
    </location>
</feature>